<evidence type="ECO:0000256" key="4">
    <source>
        <dbReference type="ARBA" id="ARBA00022475"/>
    </source>
</evidence>
<dbReference type="RefSeq" id="WP_054520588.1">
    <property type="nucleotide sequence ID" value="NZ_LGKO01000002.1"/>
</dbReference>
<name>A0A0P6XX89_9CHLR</name>
<keyword evidence="6 9" id="KW-1133">Transmembrane helix</keyword>
<evidence type="ECO:0000313" key="11">
    <source>
        <dbReference type="Proteomes" id="UP000050544"/>
    </source>
</evidence>
<dbReference type="InterPro" id="IPR002191">
    <property type="entry name" value="Bac_export_3"/>
</dbReference>
<evidence type="ECO:0000256" key="1">
    <source>
        <dbReference type="ARBA" id="ARBA00004651"/>
    </source>
</evidence>
<accession>A0A0P6XX89</accession>
<gene>
    <name evidence="9" type="primary">fliQ</name>
    <name evidence="10" type="ORF">SE15_02890</name>
</gene>
<dbReference type="EMBL" id="LGKO01000002">
    <property type="protein sequence ID" value="KPL84136.1"/>
    <property type="molecule type" value="Genomic_DNA"/>
</dbReference>
<dbReference type="GO" id="GO:0009425">
    <property type="term" value="C:bacterial-type flagellum basal body"/>
    <property type="evidence" value="ECO:0007669"/>
    <property type="project" value="UniProtKB-SubCell"/>
</dbReference>
<feature type="transmembrane region" description="Helical" evidence="9">
    <location>
        <begin position="47"/>
        <end position="70"/>
    </location>
</feature>
<dbReference type="NCBIfam" id="TIGR01402">
    <property type="entry name" value="fliQ"/>
    <property type="match status" value="1"/>
</dbReference>
<evidence type="ECO:0000313" key="10">
    <source>
        <dbReference type="EMBL" id="KPL84136.1"/>
    </source>
</evidence>
<dbReference type="AlphaFoldDB" id="A0A0P6XX89"/>
<comment type="similarity">
    <text evidence="2 9">Belongs to the FliQ/MopD/SpaQ family.</text>
</comment>
<protein>
    <recommendedName>
        <fullName evidence="3 9">Flagellar biosynthetic protein FliQ</fullName>
    </recommendedName>
</protein>
<dbReference type="GO" id="GO:0009306">
    <property type="term" value="P:protein secretion"/>
    <property type="evidence" value="ECO:0007669"/>
    <property type="project" value="InterPro"/>
</dbReference>
<evidence type="ECO:0000256" key="7">
    <source>
        <dbReference type="ARBA" id="ARBA00023136"/>
    </source>
</evidence>
<evidence type="ECO:0000256" key="5">
    <source>
        <dbReference type="ARBA" id="ARBA00022692"/>
    </source>
</evidence>
<dbReference type="Proteomes" id="UP000050544">
    <property type="component" value="Unassembled WGS sequence"/>
</dbReference>
<dbReference type="PANTHER" id="PTHR34040">
    <property type="entry name" value="FLAGELLAR BIOSYNTHETIC PROTEIN FLIQ"/>
    <property type="match status" value="1"/>
</dbReference>
<keyword evidence="5 9" id="KW-0812">Transmembrane</keyword>
<evidence type="ECO:0000256" key="3">
    <source>
        <dbReference type="ARBA" id="ARBA00021718"/>
    </source>
</evidence>
<dbReference type="GO" id="GO:0005886">
    <property type="term" value="C:plasma membrane"/>
    <property type="evidence" value="ECO:0007669"/>
    <property type="project" value="UniProtKB-SubCell"/>
</dbReference>
<dbReference type="GO" id="GO:0044780">
    <property type="term" value="P:bacterial-type flagellum assembly"/>
    <property type="evidence" value="ECO:0007669"/>
    <property type="project" value="InterPro"/>
</dbReference>
<evidence type="ECO:0000256" key="2">
    <source>
        <dbReference type="ARBA" id="ARBA00006156"/>
    </source>
</evidence>
<sequence length="89" mass="9612">MSETFVLSLAQNALMIALILAGPVLIISLIIGSLVSLIQAATQINEVTLTFIPKIIGIALVFLLLGAWMLQQLVQFTVNLFQGLPNLIH</sequence>
<comment type="caution">
    <text evidence="10">The sequence shown here is derived from an EMBL/GenBank/DDBJ whole genome shotgun (WGS) entry which is preliminary data.</text>
</comment>
<organism evidence="10 11">
    <name type="scientific">Thermanaerothrix daxensis</name>
    <dbReference type="NCBI Taxonomy" id="869279"/>
    <lineage>
        <taxon>Bacteria</taxon>
        <taxon>Bacillati</taxon>
        <taxon>Chloroflexota</taxon>
        <taxon>Anaerolineae</taxon>
        <taxon>Anaerolineales</taxon>
        <taxon>Anaerolineaceae</taxon>
        <taxon>Thermanaerothrix</taxon>
    </lineage>
</organism>
<feature type="transmembrane region" description="Helical" evidence="9">
    <location>
        <begin position="12"/>
        <end position="35"/>
    </location>
</feature>
<dbReference type="Pfam" id="PF01313">
    <property type="entry name" value="Bac_export_3"/>
    <property type="match status" value="1"/>
</dbReference>
<keyword evidence="4 9" id="KW-1003">Cell membrane</keyword>
<evidence type="ECO:0000256" key="8">
    <source>
        <dbReference type="ARBA" id="ARBA00023143"/>
    </source>
</evidence>
<keyword evidence="7 9" id="KW-0472">Membrane</keyword>
<dbReference type="InterPro" id="IPR006305">
    <property type="entry name" value="FliQ"/>
</dbReference>
<dbReference type="STRING" id="869279.SE15_02890"/>
<evidence type="ECO:0000256" key="6">
    <source>
        <dbReference type="ARBA" id="ARBA00022989"/>
    </source>
</evidence>
<evidence type="ECO:0000256" key="9">
    <source>
        <dbReference type="RuleBase" id="RU364090"/>
    </source>
</evidence>
<reference evidence="10 11" key="1">
    <citation type="submission" date="2015-07" db="EMBL/GenBank/DDBJ databases">
        <title>Whole genome sequence of Thermanaerothrix daxensis DSM 23592.</title>
        <authorList>
            <person name="Hemp J."/>
            <person name="Ward L.M."/>
            <person name="Pace L.A."/>
            <person name="Fischer W.W."/>
        </authorList>
    </citation>
    <scope>NUCLEOTIDE SEQUENCE [LARGE SCALE GENOMIC DNA]</scope>
    <source>
        <strain evidence="10 11">GNS-1</strain>
    </source>
</reference>
<dbReference type="PRINTS" id="PR00952">
    <property type="entry name" value="TYPE3IMQPROT"/>
</dbReference>
<dbReference type="PATRIC" id="fig|869279.4.peg.577"/>
<keyword evidence="11" id="KW-1185">Reference proteome</keyword>
<comment type="subcellular location">
    <subcellularLocation>
        <location evidence="1 9">Cell membrane</location>
        <topology evidence="1">Multi-pass membrane protein</topology>
    </subcellularLocation>
    <subcellularLocation>
        <location evidence="9">Bacterial flagellum basal body</location>
    </subcellularLocation>
</comment>
<comment type="function">
    <text evidence="9">Role in flagellar biosynthesis.</text>
</comment>
<dbReference type="PIRSF" id="PIRSF004669">
    <property type="entry name" value="FliQ"/>
    <property type="match status" value="1"/>
</dbReference>
<keyword evidence="8 9" id="KW-0975">Bacterial flagellum</keyword>
<dbReference type="PANTHER" id="PTHR34040:SF2">
    <property type="entry name" value="FLAGELLAR BIOSYNTHETIC PROTEIN FLIQ"/>
    <property type="match status" value="1"/>
</dbReference>
<dbReference type="OrthoDB" id="9806440at2"/>
<proteinExistence type="inferred from homology"/>